<dbReference type="EMBL" id="AFBI03000059">
    <property type="protein sequence ID" value="EJW02711.1"/>
    <property type="molecule type" value="Genomic_DNA"/>
</dbReference>
<reference evidence="1 2" key="1">
    <citation type="submission" date="2011-08" db="EMBL/GenBank/DDBJ databases">
        <authorList>
            <person name="Liu Z.J."/>
            <person name="Shi F.L."/>
            <person name="Lu J.Q."/>
            <person name="Li M."/>
            <person name="Wang Z.L."/>
        </authorList>
    </citation>
    <scope>NUCLEOTIDE SEQUENCE [LARGE SCALE GENOMIC DNA]</scope>
    <source>
        <strain evidence="1 2">USNM 41457</strain>
    </source>
</reference>
<reference evidence="2" key="2">
    <citation type="submission" date="2015-07" db="EMBL/GenBank/DDBJ databases">
        <title>Contrasting host-pathogen interactions and genome evolution in two generalist and specialist microsporidian pathogens of mosquitoes.</title>
        <authorList>
            <consortium name="The Broad Institute Genomics Platform"/>
            <consortium name="The Broad Institute Genome Sequencing Center for Infectious Disease"/>
            <person name="Cuomo C.A."/>
            <person name="Sanscrainte N.D."/>
            <person name="Goldberg J.M."/>
            <person name="Heiman D."/>
            <person name="Young S."/>
            <person name="Zeng Q."/>
            <person name="Becnel J.J."/>
            <person name="Birren B.W."/>
        </authorList>
    </citation>
    <scope>NUCLEOTIDE SEQUENCE [LARGE SCALE GENOMIC DNA]</scope>
    <source>
        <strain evidence="2">USNM 41457</strain>
    </source>
</reference>
<accession>J9D4I0</accession>
<dbReference type="HOGENOM" id="CLU_1045946_0_0_1"/>
<evidence type="ECO:0000313" key="2">
    <source>
        <dbReference type="Proteomes" id="UP000003163"/>
    </source>
</evidence>
<proteinExistence type="predicted"/>
<keyword evidence="2" id="KW-1185">Reference proteome</keyword>
<dbReference type="AlphaFoldDB" id="J9D4I0"/>
<dbReference type="InParanoid" id="J9D4I0"/>
<evidence type="ECO:0000313" key="1">
    <source>
        <dbReference type="EMBL" id="EJW02711.1"/>
    </source>
</evidence>
<organism evidence="1 2">
    <name type="scientific">Edhazardia aedis (strain USNM 41457)</name>
    <name type="common">Microsporidian parasite</name>
    <dbReference type="NCBI Taxonomy" id="1003232"/>
    <lineage>
        <taxon>Eukaryota</taxon>
        <taxon>Fungi</taxon>
        <taxon>Fungi incertae sedis</taxon>
        <taxon>Microsporidia</taxon>
        <taxon>Edhazardia</taxon>
    </lineage>
</organism>
<gene>
    <name evidence="1" type="ORF">EDEG_02895</name>
</gene>
<dbReference type="VEuPathDB" id="MicrosporidiaDB:EDEG_02895"/>
<protein>
    <submittedName>
        <fullName evidence="1">Uncharacterized protein</fullName>
    </submittedName>
</protein>
<dbReference type="Proteomes" id="UP000003163">
    <property type="component" value="Unassembled WGS sequence"/>
</dbReference>
<sequence length="266" mass="31708">MNSKIYRKLKRLKTVMFDFFKFKLIFKNFFIIYGASIVQDRDSLTSEKNTVQNLRLENYTDTSQIFFCDSKKNFSQFIPNHQQQKCYLVQYPYFRYYALPSFQPTCAFFCADYKNMYRNCNIQDIQNKNLSASNEAYIEDSGNQNYCNDHFKLSSDKEISNYSHIHSNNIQNIHLFCDPKRNIKQNLVSPSQHYQGGECPKHIEINKNSKNPKNQESVHHKEYDDFNDKFCNPNPGQDVNVDIKERTYLLFFDARSYFLKKKGFKK</sequence>
<name>J9D4I0_EDHAE</name>
<comment type="caution">
    <text evidence="1">The sequence shown here is derived from an EMBL/GenBank/DDBJ whole genome shotgun (WGS) entry which is preliminary data.</text>
</comment>